<name>A0A1V6RSF4_9EURO</name>
<dbReference type="InterPro" id="IPR031352">
    <property type="entry name" value="SesA"/>
</dbReference>
<organism evidence="3 4">
    <name type="scientific">Penicillium vulpinum</name>
    <dbReference type="NCBI Taxonomy" id="29845"/>
    <lineage>
        <taxon>Eukaryota</taxon>
        <taxon>Fungi</taxon>
        <taxon>Dikarya</taxon>
        <taxon>Ascomycota</taxon>
        <taxon>Pezizomycotina</taxon>
        <taxon>Eurotiomycetes</taxon>
        <taxon>Eurotiomycetidae</taxon>
        <taxon>Eurotiales</taxon>
        <taxon>Aspergillaceae</taxon>
        <taxon>Penicillium</taxon>
    </lineage>
</organism>
<dbReference type="InterPro" id="IPR031353">
    <property type="entry name" value="NACHT_sigma"/>
</dbReference>
<reference evidence="4" key="1">
    <citation type="journal article" date="2017" name="Nat. Microbiol.">
        <title>Global analysis of biosynthetic gene clusters reveals vast potential of secondary metabolite production in Penicillium species.</title>
        <authorList>
            <person name="Nielsen J.C."/>
            <person name="Grijseels S."/>
            <person name="Prigent S."/>
            <person name="Ji B."/>
            <person name="Dainat J."/>
            <person name="Nielsen K.F."/>
            <person name="Frisvad J.C."/>
            <person name="Workman M."/>
            <person name="Nielsen J."/>
        </authorList>
    </citation>
    <scope>NUCLEOTIDE SEQUENCE [LARGE SCALE GENOMIC DNA]</scope>
    <source>
        <strain evidence="4">IBT 29486</strain>
    </source>
</reference>
<dbReference type="AlphaFoldDB" id="A0A1V6RSF4"/>
<evidence type="ECO:0008006" key="5">
    <source>
        <dbReference type="Google" id="ProtNLM"/>
    </source>
</evidence>
<sequence length="204" mass="22528">MSFADPTHSRILAETINALEKAERNSLDPNGRDTPPIFRETAKHIPSLLAYFGKCKQQLNETMMTEELPQSTIDAMEICEGNATRVNEIFSGVVGSSNAVEQYRKVARGDQLEVLMKEILENAIKISEIRQLAVIRGVEVQKLSTALGRFTEMSASSPEVQSPYSFYNSGNGHQNINTSTGHQYNNSGPGNMFTGVIHGFQMSK</sequence>
<dbReference type="EMBL" id="MDYP01000030">
    <property type="protein sequence ID" value="OQE04711.1"/>
    <property type="molecule type" value="Genomic_DNA"/>
</dbReference>
<dbReference type="Proteomes" id="UP000191518">
    <property type="component" value="Unassembled WGS sequence"/>
</dbReference>
<evidence type="ECO:0000259" key="1">
    <source>
        <dbReference type="Pfam" id="PF17106"/>
    </source>
</evidence>
<feature type="domain" description="NACHT-NTPase sigma" evidence="1">
    <location>
        <begin position="164"/>
        <end position="199"/>
    </location>
</feature>
<accession>A0A1V6RSF4</accession>
<dbReference type="Pfam" id="PF17107">
    <property type="entry name" value="SesA"/>
    <property type="match status" value="1"/>
</dbReference>
<feature type="domain" description="NACHT-NTPase and P-loop NTPases N-terminal" evidence="2">
    <location>
        <begin position="28"/>
        <end position="122"/>
    </location>
</feature>
<evidence type="ECO:0000313" key="4">
    <source>
        <dbReference type="Proteomes" id="UP000191518"/>
    </source>
</evidence>
<comment type="caution">
    <text evidence="3">The sequence shown here is derived from an EMBL/GenBank/DDBJ whole genome shotgun (WGS) entry which is preliminary data.</text>
</comment>
<evidence type="ECO:0000313" key="3">
    <source>
        <dbReference type="EMBL" id="OQE04711.1"/>
    </source>
</evidence>
<dbReference type="OrthoDB" id="674604at2759"/>
<protein>
    <recommendedName>
        <fullName evidence="5">NACHT-NTPase and P-loop NTPases N-terminal domain-containing protein</fullName>
    </recommendedName>
</protein>
<dbReference type="Pfam" id="PF17106">
    <property type="entry name" value="NACHT_sigma"/>
    <property type="match status" value="1"/>
</dbReference>
<keyword evidence="4" id="KW-1185">Reference proteome</keyword>
<evidence type="ECO:0000259" key="2">
    <source>
        <dbReference type="Pfam" id="PF17107"/>
    </source>
</evidence>
<proteinExistence type="predicted"/>
<gene>
    <name evidence="3" type="ORF">PENVUL_c030G05968</name>
</gene>